<sequence length="116" mass="12465">MFASGGTVGQNCNVWEVYWASDSYLSVLKALLHASVACRKKLFIDWVPACDLENSTAEQNLEAHATAWTLSKGADGVLVPGGFGDRGIAVIEFARFVLGLKDANSTEFDPSTKNPV</sequence>
<gene>
    <name evidence="1" type="ORF">MLD38_009920</name>
</gene>
<name>A0ACB9R012_9MYRT</name>
<organism evidence="1 2">
    <name type="scientific">Melastoma candidum</name>
    <dbReference type="NCBI Taxonomy" id="119954"/>
    <lineage>
        <taxon>Eukaryota</taxon>
        <taxon>Viridiplantae</taxon>
        <taxon>Streptophyta</taxon>
        <taxon>Embryophyta</taxon>
        <taxon>Tracheophyta</taxon>
        <taxon>Spermatophyta</taxon>
        <taxon>Magnoliopsida</taxon>
        <taxon>eudicotyledons</taxon>
        <taxon>Gunneridae</taxon>
        <taxon>Pentapetalae</taxon>
        <taxon>rosids</taxon>
        <taxon>malvids</taxon>
        <taxon>Myrtales</taxon>
        <taxon>Melastomataceae</taxon>
        <taxon>Melastomatoideae</taxon>
        <taxon>Melastomateae</taxon>
        <taxon>Melastoma</taxon>
    </lineage>
</organism>
<evidence type="ECO:0000313" key="2">
    <source>
        <dbReference type="Proteomes" id="UP001057402"/>
    </source>
</evidence>
<keyword evidence="2" id="KW-1185">Reference proteome</keyword>
<evidence type="ECO:0000313" key="1">
    <source>
        <dbReference type="EMBL" id="KAI4371591.1"/>
    </source>
</evidence>
<dbReference type="EMBL" id="CM042883">
    <property type="protein sequence ID" value="KAI4371591.1"/>
    <property type="molecule type" value="Genomic_DNA"/>
</dbReference>
<comment type="caution">
    <text evidence="1">The sequence shown here is derived from an EMBL/GenBank/DDBJ whole genome shotgun (WGS) entry which is preliminary data.</text>
</comment>
<accession>A0ACB9R012</accession>
<protein>
    <submittedName>
        <fullName evidence="1">Uncharacterized protein</fullName>
    </submittedName>
</protein>
<dbReference type="Proteomes" id="UP001057402">
    <property type="component" value="Chromosome 4"/>
</dbReference>
<proteinExistence type="predicted"/>
<reference evidence="2" key="1">
    <citation type="journal article" date="2023" name="Front. Plant Sci.">
        <title>Chromosomal-level genome assembly of Melastoma candidum provides insights into trichome evolution.</title>
        <authorList>
            <person name="Zhong Y."/>
            <person name="Wu W."/>
            <person name="Sun C."/>
            <person name="Zou P."/>
            <person name="Liu Y."/>
            <person name="Dai S."/>
            <person name="Zhou R."/>
        </authorList>
    </citation>
    <scope>NUCLEOTIDE SEQUENCE [LARGE SCALE GENOMIC DNA]</scope>
</reference>